<dbReference type="eggNOG" id="ENOG502SZ6C">
    <property type="taxonomic scope" value="Eukaryota"/>
</dbReference>
<dbReference type="InterPro" id="IPR011992">
    <property type="entry name" value="EF-hand-dom_pair"/>
</dbReference>
<dbReference type="Gene3D" id="1.10.510.10">
    <property type="entry name" value="Transferase(Phosphotransferase) domain 1"/>
    <property type="match status" value="1"/>
</dbReference>
<feature type="region of interest" description="Disordered" evidence="3">
    <location>
        <begin position="23"/>
        <end position="57"/>
    </location>
</feature>
<feature type="compositionally biased region" description="Low complexity" evidence="3">
    <location>
        <begin position="1930"/>
        <end position="1942"/>
    </location>
</feature>
<dbReference type="GO" id="GO:0005524">
    <property type="term" value="F:ATP binding"/>
    <property type="evidence" value="ECO:0007669"/>
    <property type="project" value="InterPro"/>
</dbReference>
<feature type="region of interest" description="Disordered" evidence="3">
    <location>
        <begin position="1110"/>
        <end position="1150"/>
    </location>
</feature>
<feature type="region of interest" description="Disordered" evidence="3">
    <location>
        <begin position="1990"/>
        <end position="2017"/>
    </location>
</feature>
<feature type="compositionally biased region" description="Basic and acidic residues" evidence="3">
    <location>
        <begin position="1639"/>
        <end position="1648"/>
    </location>
</feature>
<dbReference type="InParanoid" id="Q22CU1"/>
<protein>
    <submittedName>
        <fullName evidence="6">EF hand protein</fullName>
    </submittedName>
</protein>
<dbReference type="InterPro" id="IPR018247">
    <property type="entry name" value="EF_Hand_1_Ca_BS"/>
</dbReference>
<dbReference type="OrthoDB" id="297698at2759"/>
<keyword evidence="1" id="KW-0106">Calcium</keyword>
<dbReference type="PROSITE" id="PS50011">
    <property type="entry name" value="PROTEIN_KINASE_DOM"/>
    <property type="match status" value="1"/>
</dbReference>
<comment type="similarity">
    <text evidence="2">Belongs to the protein kinase superfamily. Ser/Thr protein kinase family. CDPK subfamily.</text>
</comment>
<feature type="compositionally biased region" description="Basic and acidic residues" evidence="3">
    <location>
        <begin position="1131"/>
        <end position="1140"/>
    </location>
</feature>
<feature type="compositionally biased region" description="Polar residues" evidence="3">
    <location>
        <begin position="2061"/>
        <end position="2074"/>
    </location>
</feature>
<dbReference type="KEGG" id="tet:TTHERM_01016000"/>
<organism evidence="6 7">
    <name type="scientific">Tetrahymena thermophila (strain SB210)</name>
    <dbReference type="NCBI Taxonomy" id="312017"/>
    <lineage>
        <taxon>Eukaryota</taxon>
        <taxon>Sar</taxon>
        <taxon>Alveolata</taxon>
        <taxon>Ciliophora</taxon>
        <taxon>Intramacronucleata</taxon>
        <taxon>Oligohymenophorea</taxon>
        <taxon>Hymenostomatida</taxon>
        <taxon>Tetrahymenina</taxon>
        <taxon>Tetrahymenidae</taxon>
        <taxon>Tetrahymena</taxon>
    </lineage>
</organism>
<dbReference type="HOGENOM" id="CLU_231103_0_0_1"/>
<dbReference type="GeneID" id="7833179"/>
<feature type="compositionally biased region" description="Polar residues" evidence="3">
    <location>
        <begin position="1115"/>
        <end position="1130"/>
    </location>
</feature>
<feature type="region of interest" description="Disordered" evidence="3">
    <location>
        <begin position="1930"/>
        <end position="1950"/>
    </location>
</feature>
<feature type="compositionally biased region" description="Acidic residues" evidence="3">
    <location>
        <begin position="1998"/>
        <end position="2017"/>
    </location>
</feature>
<accession>Q22CU1</accession>
<feature type="compositionally biased region" description="Acidic residues" evidence="3">
    <location>
        <begin position="1604"/>
        <end position="1620"/>
    </location>
</feature>
<dbReference type="EMBL" id="GG662478">
    <property type="protein sequence ID" value="EAR83097.2"/>
    <property type="molecule type" value="Genomic_DNA"/>
</dbReference>
<dbReference type="Proteomes" id="UP000009168">
    <property type="component" value="Unassembled WGS sequence"/>
</dbReference>
<dbReference type="GO" id="GO:0004672">
    <property type="term" value="F:protein kinase activity"/>
    <property type="evidence" value="ECO:0007669"/>
    <property type="project" value="InterPro"/>
</dbReference>
<evidence type="ECO:0000313" key="6">
    <source>
        <dbReference type="EMBL" id="EAR83097.2"/>
    </source>
</evidence>
<dbReference type="RefSeq" id="XP_001030760.2">
    <property type="nucleotide sequence ID" value="XM_001030760.2"/>
</dbReference>
<gene>
    <name evidence="6" type="ORF">TTHERM_01016000</name>
</gene>
<dbReference type="InterPro" id="IPR011009">
    <property type="entry name" value="Kinase-like_dom_sf"/>
</dbReference>
<sequence>MGNCVRQGSIKVGAIHKKRSTIKKLQEQADKEEYEDITQQTKKANDQDAEDTIPQQRKKSKLMELKKNKTKNEANQFISQSNNEINEIKQSTENRLDFQNQNISTHILIQIEEQRTKQETVIKQQLSELNLEKNVVNSIFQLLRDFLSHIKDTKKYWVKLKFIGYSKSQFNSNQVGGSINIIVEYNTGEMTKLKIIFSKDMEKSNFDLDTFVFYSKLENTNLVKVQDFNFRISPKYMRYYIFSEFNYHEMSIQQMIANQIKTDQPQMNQSSFKQMFTDILNLLYYFSEIKFTHGGINPSNIYINKQMEKDGHYIQKALLDISLSNNSYNRRNTKYKEFAFRKSSDLQQFAITILSLMSSMDINSIEEANKKSIISSKLSAPSIIQVDNDIRYMLYCILKGSDMILEFGAQEIKKQYDNSISYDNKLGLIRPNQQKNQISFCYYINNGCEIIVYSFYTKWAFGYRIYESINLDNKVSIKQSYCSGDYLYFIFEITDTSDLFISKINLRKKCLDNKSLSIIKSISDALCKMQGVKNEEELDIMEAFEVLDKKGEEFISADDFLHFSFENKIKEAANNQALDFSTIISCFDENDNGKLNFYEFKNMIQYVMSSRPFISIEIQELIELPRHYIPSNMFKKGNYIYLIGGQYNGLPTNKCFKYFLKDLKVNQEIKELDYISQKGFLTDSNDQKKFIFWSWNQSEEFFDKKKEEQMHKNVVNININQVLANQKYNDAFINKNSSILEFENVEEMKNAMMSQKSFLEFKPISSTKSLGQIIKITRTNSIPINLSFVAEKGEEKNIKNIIMNVYNTDKNVWSSCQMEEETFSKQNFYLPLKESGQVIIFSKENCQNAELVGINLVQVDLRQITLFFTNKTAVEQMIKGVIEKNINVAFYENSLLYMRKHADTNQFYYCTFIINEETGIVTYQEYEIVSYLGKYDRISKIPIRYVKAKKNQNLLNYSSQSFVQLNSLSLSSKTNLSMSQKQKLKINRYTIDQIVTQFGDTIIYSATRSSFPNIEFKILSRAINNSTEKIDDIYESLKFLSSNQLQGRIATVKEAFFAFEPSTSSIKLNLIYSNEDVGLSMAEVIANLQSQKSKVKQKLLQSINLSHKKKKKLIEQSTQNNSRRSSVQKPENQENQDKTPSRKSSLTQRLSKRLSKKLLVQDTPKAKKKTTFLTARVYDLINSIKNVLICLHQLHQNKFYLKEVSPHTLIIVKEGKFFSPLNFYHENTFTTINSEIKEQIVKENAIYADYLPPQLLKAHEDGLCFNDINYNIHKANIFSIGLIFLQYASLKKIKGFNKIDSGSQVKLSMAISNLPYPKYVQDIFIKMLKFNEDERFSATQLLDLIHQIMLKNKMDIYFPQLQYFSPLQSEQFSESQKQNKYDKSPQQNKQEFYYTYDNPGSTLYLGGKSLLLEFKKTFKVNEKVTMEMSSVVGLTKYQGGFYSVVKYPTQPSEALPQSILKYIFVKLVGNPTNPKQIQGNLICSLPQFTGRDINYLNLSYLEQSTILIYGGAENTSVGQLDMKEMYLLFDSQNENNVGNSQKFQFFSSLEAGESINNNNDDQKKYVRIDDLKNSVGKAQIFSYDISSNDYKQFDYDSISDDEYDDLNIPECSEQDEDDQENLNKQKANSNVESEEEEEKKESATKEQPKYEFLQERTTEYFIIDQRLKYISYFKRQISVQIVKSDFSIQQRYISIKVQQGQNNKNIKQNKKKNNNQFYENIQEEILQFIPISDSLVIGLDIEKQEAVLLSLVSFKSIGLRFINEVPQAQQIQPSHVKKLSQKFYSITGEKSFVYIYQNHYDLICNTFSLDTERMMLILSQQMIILPKYGYVQTGNSNISLKTMNEFDDVKNKITLPQLTLIVKRSSEEDLMQKQLNVFQQYNYAKNSPQSPVEDKEKNLSAISIKSRTSIIDRIQEEPDDDEQQDEIQFQKQNQYKNNSSNLKNKDQMMKTQKSKLGFIKQKDTIVDSSQSINIENQIKNDNKTILIEEINESKINDEDSNVTESEDEDEEEKQELEDQNMDIQQIIQNQIDQNKKLLLQQSLVVSPEKKNNKFRFNSSNEASPNQIDSVENPNQNNLEISKRILNKKNYLNDSDIKKLSPIKNDENDQQKQFDQQNVEFLGEQIVKDQSEQNNIKNTFYSNSKEDYQNSQAQTKASFQSQDQHTINKLNTDYIVENTCNFQTTNTQTKELDINNQTQTQDIQSTQKLFPQFQQSEEKLNFQNEQLQMIDDFNIDKGFGINTSQANLFQDENDCNILMIEQNF</sequence>
<dbReference type="InterPro" id="IPR002048">
    <property type="entry name" value="EF_hand_dom"/>
</dbReference>
<dbReference type="PROSITE" id="PS00018">
    <property type="entry name" value="EF_HAND_1"/>
    <property type="match status" value="1"/>
</dbReference>
<keyword evidence="7" id="KW-1185">Reference proteome</keyword>
<evidence type="ECO:0000259" key="5">
    <source>
        <dbReference type="PROSITE" id="PS50222"/>
    </source>
</evidence>
<evidence type="ECO:0000256" key="2">
    <source>
        <dbReference type="ARBA" id="ARBA00024334"/>
    </source>
</evidence>
<dbReference type="Gene3D" id="1.10.238.10">
    <property type="entry name" value="EF-hand"/>
    <property type="match status" value="1"/>
</dbReference>
<dbReference type="SUPFAM" id="SSF56112">
    <property type="entry name" value="Protein kinase-like (PK-like)"/>
    <property type="match status" value="2"/>
</dbReference>
<feature type="domain" description="EF-hand" evidence="5">
    <location>
        <begin position="535"/>
        <end position="570"/>
    </location>
</feature>
<evidence type="ECO:0000256" key="3">
    <source>
        <dbReference type="SAM" id="MobiDB-lite"/>
    </source>
</evidence>
<dbReference type="InterPro" id="IPR000719">
    <property type="entry name" value="Prot_kinase_dom"/>
</dbReference>
<reference evidence="7" key="1">
    <citation type="journal article" date="2006" name="PLoS Biol.">
        <title>Macronuclear genome sequence of the ciliate Tetrahymena thermophila, a model eukaryote.</title>
        <authorList>
            <person name="Eisen J.A."/>
            <person name="Coyne R.S."/>
            <person name="Wu M."/>
            <person name="Wu D."/>
            <person name="Thiagarajan M."/>
            <person name="Wortman J.R."/>
            <person name="Badger J.H."/>
            <person name="Ren Q."/>
            <person name="Amedeo P."/>
            <person name="Jones K.M."/>
            <person name="Tallon L.J."/>
            <person name="Delcher A.L."/>
            <person name="Salzberg S.L."/>
            <person name="Silva J.C."/>
            <person name="Haas B.J."/>
            <person name="Majoros W.H."/>
            <person name="Farzad M."/>
            <person name="Carlton J.M."/>
            <person name="Smith R.K. Jr."/>
            <person name="Garg J."/>
            <person name="Pearlman R.E."/>
            <person name="Karrer K.M."/>
            <person name="Sun L."/>
            <person name="Manning G."/>
            <person name="Elde N.C."/>
            <person name="Turkewitz A.P."/>
            <person name="Asai D.J."/>
            <person name="Wilkes D.E."/>
            <person name="Wang Y."/>
            <person name="Cai H."/>
            <person name="Collins K."/>
            <person name="Stewart B.A."/>
            <person name="Lee S.R."/>
            <person name="Wilamowska K."/>
            <person name="Weinberg Z."/>
            <person name="Ruzzo W.L."/>
            <person name="Wloga D."/>
            <person name="Gaertig J."/>
            <person name="Frankel J."/>
            <person name="Tsao C.-C."/>
            <person name="Gorovsky M.A."/>
            <person name="Keeling P.J."/>
            <person name="Waller R.F."/>
            <person name="Patron N.J."/>
            <person name="Cherry J.M."/>
            <person name="Stover N.A."/>
            <person name="Krieger C.J."/>
            <person name="del Toro C."/>
            <person name="Ryder H.F."/>
            <person name="Williamson S.C."/>
            <person name="Barbeau R.A."/>
            <person name="Hamilton E.P."/>
            <person name="Orias E."/>
        </authorList>
    </citation>
    <scope>NUCLEOTIDE SEQUENCE [LARGE SCALE GENOMIC DNA]</scope>
    <source>
        <strain evidence="7">SB210</strain>
    </source>
</reference>
<evidence type="ECO:0000313" key="7">
    <source>
        <dbReference type="Proteomes" id="UP000009168"/>
    </source>
</evidence>
<evidence type="ECO:0000256" key="1">
    <source>
        <dbReference type="ARBA" id="ARBA00022837"/>
    </source>
</evidence>
<name>Q22CU1_TETTS</name>
<proteinExistence type="inferred from homology"/>
<feature type="domain" description="EF-hand" evidence="5">
    <location>
        <begin position="575"/>
        <end position="610"/>
    </location>
</feature>
<feature type="domain" description="Protein kinase" evidence="4">
    <location>
        <begin position="1034"/>
        <end position="1349"/>
    </location>
</feature>
<dbReference type="SUPFAM" id="SSF47473">
    <property type="entry name" value="EF-hand"/>
    <property type="match status" value="1"/>
</dbReference>
<feature type="region of interest" description="Disordered" evidence="3">
    <location>
        <begin position="2050"/>
        <end position="2074"/>
    </location>
</feature>
<dbReference type="GO" id="GO:0005509">
    <property type="term" value="F:calcium ion binding"/>
    <property type="evidence" value="ECO:0007669"/>
    <property type="project" value="InterPro"/>
</dbReference>
<feature type="region of interest" description="Disordered" evidence="3">
    <location>
        <begin position="1604"/>
        <end position="1648"/>
    </location>
</feature>
<feature type="compositionally biased region" description="Polar residues" evidence="3">
    <location>
        <begin position="1622"/>
        <end position="1631"/>
    </location>
</feature>
<dbReference type="PROSITE" id="PS50222">
    <property type="entry name" value="EF_HAND_2"/>
    <property type="match status" value="2"/>
</dbReference>
<evidence type="ECO:0000259" key="4">
    <source>
        <dbReference type="PROSITE" id="PS50011"/>
    </source>
</evidence>